<keyword evidence="5" id="KW-0677">Repeat</keyword>
<protein>
    <submittedName>
        <fullName evidence="10">Uncharacterized protein</fullName>
    </submittedName>
</protein>
<dbReference type="PANTHER" id="PTHR45667">
    <property type="entry name" value="S-ADENOSYLMETHIONINE MITOCHONDRIAL CARRIER PROTEIN"/>
    <property type="match status" value="1"/>
</dbReference>
<evidence type="ECO:0000256" key="5">
    <source>
        <dbReference type="ARBA" id="ARBA00022737"/>
    </source>
</evidence>
<sequence>MWVALVLASPALARPPLLAEIAAGSLGGAVKTALFYPLDTLTTKAEAKRGALGAAEPGARALYRGLGVSLLCGLPYACVFHTANSYAACCLSVIIPAAPVDATTALAAAIASFVATVVGVPLEYLKHRAQVRAPGFESLAASLGTVRAEPSQLYTGFCTTLARNVPYNALHFSLFAAFGRLLRALFPARQAPALGLLCGALTGATVSFLTHPFDLLNTRRQVGTALGRERTANVVTSLELLARREGTTALFRGWRPRCFQYTAAGTVFFGVYSAVLERWPHVG</sequence>
<evidence type="ECO:0000256" key="8">
    <source>
        <dbReference type="PROSITE-ProRule" id="PRU00282"/>
    </source>
</evidence>
<dbReference type="InterPro" id="IPR023395">
    <property type="entry name" value="MCP_dom_sf"/>
</dbReference>
<dbReference type="AlphaFoldDB" id="A0A8J6CCG9"/>
<keyword evidence="11" id="KW-1185">Reference proteome</keyword>
<evidence type="ECO:0000256" key="3">
    <source>
        <dbReference type="ARBA" id="ARBA00022448"/>
    </source>
</evidence>
<keyword evidence="7 8" id="KW-0472">Membrane</keyword>
<dbReference type="EMBL" id="JAGTXO010000002">
    <property type="protein sequence ID" value="KAG8469882.1"/>
    <property type="molecule type" value="Genomic_DNA"/>
</dbReference>
<evidence type="ECO:0000256" key="1">
    <source>
        <dbReference type="ARBA" id="ARBA00004141"/>
    </source>
</evidence>
<evidence type="ECO:0000256" key="2">
    <source>
        <dbReference type="ARBA" id="ARBA00006375"/>
    </source>
</evidence>
<dbReference type="Gene3D" id="1.50.40.10">
    <property type="entry name" value="Mitochondrial carrier domain"/>
    <property type="match status" value="2"/>
</dbReference>
<evidence type="ECO:0000256" key="6">
    <source>
        <dbReference type="ARBA" id="ARBA00022989"/>
    </source>
</evidence>
<reference evidence="10" key="1">
    <citation type="submission" date="2021-05" db="EMBL/GenBank/DDBJ databases">
        <title>The genome of the haptophyte Pavlova lutheri (Diacronema luteri, Pavlovales) - a model for lipid biosynthesis in eukaryotic algae.</title>
        <authorList>
            <person name="Hulatt C.J."/>
            <person name="Posewitz M.C."/>
        </authorList>
    </citation>
    <scope>NUCLEOTIDE SEQUENCE</scope>
    <source>
        <strain evidence="10">NIVA-4/92</strain>
    </source>
</reference>
<feature type="repeat" description="Solcar" evidence="8">
    <location>
        <begin position="190"/>
        <end position="278"/>
    </location>
</feature>
<keyword evidence="3 9" id="KW-0813">Transport</keyword>
<comment type="subcellular location">
    <subcellularLocation>
        <location evidence="1">Membrane</location>
        <topology evidence="1">Multi-pass membrane protein</topology>
    </subcellularLocation>
</comment>
<comment type="caution">
    <text evidence="10">The sequence shown here is derived from an EMBL/GenBank/DDBJ whole genome shotgun (WGS) entry which is preliminary data.</text>
</comment>
<dbReference type="Pfam" id="PF00153">
    <property type="entry name" value="Mito_carr"/>
    <property type="match status" value="3"/>
</dbReference>
<keyword evidence="6" id="KW-1133">Transmembrane helix</keyword>
<gene>
    <name evidence="10" type="ORF">KFE25_006337</name>
</gene>
<evidence type="ECO:0000256" key="9">
    <source>
        <dbReference type="RuleBase" id="RU000488"/>
    </source>
</evidence>
<dbReference type="InterPro" id="IPR018108">
    <property type="entry name" value="MCP_transmembrane"/>
</dbReference>
<name>A0A8J6CCG9_DIALT</name>
<dbReference type="GO" id="GO:0016020">
    <property type="term" value="C:membrane"/>
    <property type="evidence" value="ECO:0007669"/>
    <property type="project" value="UniProtKB-SubCell"/>
</dbReference>
<dbReference type="Proteomes" id="UP000751190">
    <property type="component" value="Unassembled WGS sequence"/>
</dbReference>
<evidence type="ECO:0000256" key="7">
    <source>
        <dbReference type="ARBA" id="ARBA00023136"/>
    </source>
</evidence>
<evidence type="ECO:0000256" key="4">
    <source>
        <dbReference type="ARBA" id="ARBA00022692"/>
    </source>
</evidence>
<dbReference type="SUPFAM" id="SSF103506">
    <property type="entry name" value="Mitochondrial carrier"/>
    <property type="match status" value="1"/>
</dbReference>
<dbReference type="OMA" id="FCVYEAV"/>
<evidence type="ECO:0000313" key="10">
    <source>
        <dbReference type="EMBL" id="KAG8469882.1"/>
    </source>
</evidence>
<feature type="repeat" description="Solcar" evidence="8">
    <location>
        <begin position="99"/>
        <end position="181"/>
    </location>
</feature>
<dbReference type="PROSITE" id="PS50920">
    <property type="entry name" value="SOLCAR"/>
    <property type="match status" value="2"/>
</dbReference>
<proteinExistence type="inferred from homology"/>
<comment type="similarity">
    <text evidence="2 9">Belongs to the mitochondrial carrier (TC 2.A.29) family.</text>
</comment>
<dbReference type="OrthoDB" id="1747031at2759"/>
<keyword evidence="4 8" id="KW-0812">Transmembrane</keyword>
<evidence type="ECO:0000313" key="11">
    <source>
        <dbReference type="Proteomes" id="UP000751190"/>
    </source>
</evidence>
<accession>A0A8J6CCG9</accession>
<organism evidence="10 11">
    <name type="scientific">Diacronema lutheri</name>
    <name type="common">Unicellular marine alga</name>
    <name type="synonym">Monochrysis lutheri</name>
    <dbReference type="NCBI Taxonomy" id="2081491"/>
    <lineage>
        <taxon>Eukaryota</taxon>
        <taxon>Haptista</taxon>
        <taxon>Haptophyta</taxon>
        <taxon>Pavlovophyceae</taxon>
        <taxon>Pavlovales</taxon>
        <taxon>Pavlovaceae</taxon>
        <taxon>Diacronema</taxon>
    </lineage>
</organism>